<keyword evidence="1" id="KW-0732">Signal</keyword>
<evidence type="ECO:0008006" key="4">
    <source>
        <dbReference type="Google" id="ProtNLM"/>
    </source>
</evidence>
<dbReference type="SUPFAM" id="SSF75011">
    <property type="entry name" value="3-carboxy-cis,cis-mucoante lactonizing enzyme"/>
    <property type="match status" value="1"/>
</dbReference>
<sequence length="667" mass="68865">MASTSKRIIRTALAATAAVVLLAGLTPGTASADDPDPRIGLGPGWLDAQTAISNLEHLAHVDKPPGFVNPANPGDFGFVASDLAFTGDYAIMGNFNGFNVFDVSDPSAPSVVTSVVCPGGQGDVSVHGDLLFMSVEESRARVDCGTNPTVGERFQGVRVFDISDITTPTQVAAVQLCRGSHTHSVVTDPDDPANVYVYVSGTAGVRPAATMAGCNNNPANGENPSRWRIDVIKVPVADPASAAVVNGPRLFADPATGAIDGLQNTPPAPTHPSGMNWGPTPITDACHDLTAYPALGLAVGACEGNGILIDISDPANPVRLDEVADPNFAYWHSATLTNDGKKVIFTDEWGGGTAARCRPTDQASWGANAVFDIVDGKMEFRSYYKLPVPQTLTENCVAHNGSLIPVPGRDIMAQAWYQGGISLVDYTDSAHPKEIGYFDRGPISATGLVLGGMWSAYWYNGEVYGSEIARGFDVFGLKPSAHLTAAEIAAARQVRLTEFNAQSQQKITWAPSFAVARARFDQLARTCTTTIDGSHRGPLTVSGVTCLDGATVSGPVTVRRGATLLAIDSTISGPVSASSAAAVHVYHSTVRGPLAVSGATGSVAVVDSTVHGPVSLSGNTTPGVEAIIAGSTINGPLACSGNSPAPINLGAANTVRGPAAGQCATLD</sequence>
<dbReference type="RefSeq" id="WP_191838248.1">
    <property type="nucleotide sequence ID" value="NZ_BAAALB010000003.1"/>
</dbReference>
<evidence type="ECO:0000313" key="3">
    <source>
        <dbReference type="Proteomes" id="UP000619293"/>
    </source>
</evidence>
<dbReference type="Pfam" id="PF08309">
    <property type="entry name" value="LVIVD"/>
    <property type="match status" value="1"/>
</dbReference>
<dbReference type="Proteomes" id="UP000619293">
    <property type="component" value="Unassembled WGS sequence"/>
</dbReference>
<dbReference type="EMBL" id="BONG01000011">
    <property type="protein sequence ID" value="GIF88830.1"/>
    <property type="molecule type" value="Genomic_DNA"/>
</dbReference>
<proteinExistence type="predicted"/>
<dbReference type="InterPro" id="IPR013211">
    <property type="entry name" value="LVIVD"/>
</dbReference>
<dbReference type="AlphaFoldDB" id="A0A8J3K164"/>
<gene>
    <name evidence="2" type="ORF">Cch02nite_22740</name>
</gene>
<accession>A0A8J3K164</accession>
<evidence type="ECO:0000256" key="1">
    <source>
        <dbReference type="SAM" id="SignalP"/>
    </source>
</evidence>
<name>A0A8J3K164_9ACTN</name>
<protein>
    <recommendedName>
        <fullName evidence="4">LVIVD repeat-containing protein</fullName>
    </recommendedName>
</protein>
<reference evidence="2 3" key="1">
    <citation type="submission" date="2021-01" db="EMBL/GenBank/DDBJ databases">
        <title>Whole genome shotgun sequence of Catellatospora chokoriensis NBRC 107358.</title>
        <authorList>
            <person name="Komaki H."/>
            <person name="Tamura T."/>
        </authorList>
    </citation>
    <scope>NUCLEOTIDE SEQUENCE [LARGE SCALE GENOMIC DNA]</scope>
    <source>
        <strain evidence="2 3">NBRC 107358</strain>
    </source>
</reference>
<feature type="signal peptide" evidence="1">
    <location>
        <begin position="1"/>
        <end position="32"/>
    </location>
</feature>
<organism evidence="2 3">
    <name type="scientific">Catellatospora chokoriensis</name>
    <dbReference type="NCBI Taxonomy" id="310353"/>
    <lineage>
        <taxon>Bacteria</taxon>
        <taxon>Bacillati</taxon>
        <taxon>Actinomycetota</taxon>
        <taxon>Actinomycetes</taxon>
        <taxon>Micromonosporales</taxon>
        <taxon>Micromonosporaceae</taxon>
        <taxon>Catellatospora</taxon>
    </lineage>
</organism>
<comment type="caution">
    <text evidence="2">The sequence shown here is derived from an EMBL/GenBank/DDBJ whole genome shotgun (WGS) entry which is preliminary data.</text>
</comment>
<feature type="chain" id="PRO_5035327619" description="LVIVD repeat-containing protein" evidence="1">
    <location>
        <begin position="33"/>
        <end position="667"/>
    </location>
</feature>
<evidence type="ECO:0000313" key="2">
    <source>
        <dbReference type="EMBL" id="GIF88830.1"/>
    </source>
</evidence>
<keyword evidence="3" id="KW-1185">Reference proteome</keyword>